<proteinExistence type="predicted"/>
<dbReference type="EMBL" id="JAPFFJ010000002">
    <property type="protein sequence ID" value="KAJ6434095.1"/>
    <property type="molecule type" value="Genomic_DNA"/>
</dbReference>
<feature type="domain" description="DUF6821" evidence="2">
    <location>
        <begin position="101"/>
        <end position="282"/>
    </location>
</feature>
<protein>
    <recommendedName>
        <fullName evidence="2">DUF6821 domain-containing protein</fullName>
    </recommendedName>
</protein>
<keyword evidence="1" id="KW-1133">Transmembrane helix</keyword>
<dbReference type="AlphaFoldDB" id="A0AAD6PM39"/>
<feature type="transmembrane region" description="Helical" evidence="1">
    <location>
        <begin position="203"/>
        <end position="224"/>
    </location>
</feature>
<evidence type="ECO:0000313" key="4">
    <source>
        <dbReference type="Proteomes" id="UP001162972"/>
    </source>
</evidence>
<dbReference type="Pfam" id="PF20705">
    <property type="entry name" value="DUF6821"/>
    <property type="match status" value="1"/>
</dbReference>
<keyword evidence="1" id="KW-0812">Transmembrane</keyword>
<keyword evidence="4" id="KW-1185">Reference proteome</keyword>
<comment type="caution">
    <text evidence="3">The sequence shown here is derived from an EMBL/GenBank/DDBJ whole genome shotgun (WGS) entry which is preliminary data.</text>
</comment>
<dbReference type="PANTHER" id="PTHR33646:SF2">
    <property type="entry name" value="F20H23.8 PROTEIN"/>
    <property type="match status" value="1"/>
</dbReference>
<evidence type="ECO:0000256" key="1">
    <source>
        <dbReference type="SAM" id="Phobius"/>
    </source>
</evidence>
<dbReference type="InterPro" id="IPR049224">
    <property type="entry name" value="DUF6821"/>
</dbReference>
<evidence type="ECO:0000313" key="3">
    <source>
        <dbReference type="EMBL" id="KAJ6434095.1"/>
    </source>
</evidence>
<organism evidence="3 4">
    <name type="scientific">Salix udensis</name>
    <dbReference type="NCBI Taxonomy" id="889485"/>
    <lineage>
        <taxon>Eukaryota</taxon>
        <taxon>Viridiplantae</taxon>
        <taxon>Streptophyta</taxon>
        <taxon>Embryophyta</taxon>
        <taxon>Tracheophyta</taxon>
        <taxon>Spermatophyta</taxon>
        <taxon>Magnoliopsida</taxon>
        <taxon>eudicotyledons</taxon>
        <taxon>Gunneridae</taxon>
        <taxon>Pentapetalae</taxon>
        <taxon>rosids</taxon>
        <taxon>fabids</taxon>
        <taxon>Malpighiales</taxon>
        <taxon>Salicaceae</taxon>
        <taxon>Saliceae</taxon>
        <taxon>Salix</taxon>
    </lineage>
</organism>
<dbReference type="Proteomes" id="UP001162972">
    <property type="component" value="Chromosome 13"/>
</dbReference>
<keyword evidence="1" id="KW-0472">Membrane</keyword>
<dbReference type="PANTHER" id="PTHR33646">
    <property type="entry name" value="GB|AAF00631.1"/>
    <property type="match status" value="1"/>
</dbReference>
<gene>
    <name evidence="3" type="ORF">OIU84_017744</name>
</gene>
<dbReference type="InterPro" id="IPR045883">
    <property type="entry name" value="At4g13530-like"/>
</dbReference>
<evidence type="ECO:0000259" key="2">
    <source>
        <dbReference type="Pfam" id="PF20705"/>
    </source>
</evidence>
<sequence>MDLEEWELLPHDGLVEFHGDGEKKSMFNTNYFMCPSSPPKHSRVVRNQLVPVPIQLEPAAATGKDVPEDHVISKKEVISVVPIDLCTAVPSVILPGVKEADQDSVSQVFFKKMKENEFVDMKLDSPKSSSTKGGFVPPQIDAGATFNFEEQSDDHQGYTGDQELDATKISSPRIKITGKESGATGEVGWEENSGGLNLWRSSLTGIGAICSFGVAAATICIFIFGSHQRNKQQQQNQKLRFQIYTDDKGIERVVHCATKLNGAISTGRGVPLARAHITYGEHRLPPVIVASGGFKNGYMGFTRIITDVKAFLEEDVVVGAMDGQGRKNLENKIVGIFKIHFLRRPCSAVFFRHIDCKLF</sequence>
<name>A0AAD6PM39_9ROSI</name>
<reference evidence="3 4" key="1">
    <citation type="journal article" date="2023" name="Int. J. Mol. Sci.">
        <title>De Novo Assembly and Annotation of 11 Diverse Shrub Willow (Salix) Genomes Reveals Novel Gene Organization in Sex-Linked Regions.</title>
        <authorList>
            <person name="Hyden B."/>
            <person name="Feng K."/>
            <person name="Yates T.B."/>
            <person name="Jawdy S."/>
            <person name="Cereghino C."/>
            <person name="Smart L.B."/>
            <person name="Muchero W."/>
        </authorList>
    </citation>
    <scope>NUCLEOTIDE SEQUENCE [LARGE SCALE GENOMIC DNA]</scope>
    <source>
        <tissue evidence="3">Shoot tip</tissue>
    </source>
</reference>
<accession>A0AAD6PM39</accession>